<name>H2AW50_KAZAF</name>
<dbReference type="InterPro" id="IPR035179">
    <property type="entry name" value="DUF5314"/>
</dbReference>
<sequence>MHRKNNTNMNVQENSVVNKTDTTNFVRQLIKEVENLNWNDEGVMSPKLSKKEDFEKWSNALFEHLLKSNVYLYEYFKSGILDFTEMDESARTILSKCFENSLRSLIIKSVQDDIVQELNDFCQKHSNSISAFTLFHFLKDKYSGRPSVQKCEVFDMLSKIDGKTTDEKKKWVDRCSRLLLGKSQEEEQLVNTFSRDQVNRYEGLRNKRMEQISEVLYSVCTQINGPKTCSKNKVYNRAWLSFKENLRFRPVLTLLLLAIGASGLNKFIGRFISD</sequence>
<dbReference type="EMBL" id="HE650825">
    <property type="protein sequence ID" value="CCF58600.1"/>
    <property type="molecule type" value="Genomic_DNA"/>
</dbReference>
<protein>
    <submittedName>
        <fullName evidence="2">Uncharacterized protein</fullName>
    </submittedName>
</protein>
<gene>
    <name evidence="2" type="primary">KAFR0E04495</name>
    <name evidence="2" type="ORF">KAFR_0E04495</name>
</gene>
<dbReference type="RefSeq" id="XP_003957735.1">
    <property type="nucleotide sequence ID" value="XM_003957686.1"/>
</dbReference>
<organism evidence="2 3">
    <name type="scientific">Kazachstania africana (strain ATCC 22294 / BCRC 22015 / CBS 2517 / CECT 1963 / NBRC 1671 / NRRL Y-8276)</name>
    <name type="common">Yeast</name>
    <name type="synonym">Kluyveromyces africanus</name>
    <dbReference type="NCBI Taxonomy" id="1071382"/>
    <lineage>
        <taxon>Eukaryota</taxon>
        <taxon>Fungi</taxon>
        <taxon>Dikarya</taxon>
        <taxon>Ascomycota</taxon>
        <taxon>Saccharomycotina</taxon>
        <taxon>Saccharomycetes</taxon>
        <taxon>Saccharomycetales</taxon>
        <taxon>Saccharomycetaceae</taxon>
        <taxon>Kazachstania</taxon>
    </lineage>
</organism>
<dbReference type="InParanoid" id="H2AW50"/>
<evidence type="ECO:0000256" key="1">
    <source>
        <dbReference type="SAM" id="Phobius"/>
    </source>
</evidence>
<dbReference type="HOGENOM" id="CLU_1015871_0_0_1"/>
<evidence type="ECO:0000313" key="3">
    <source>
        <dbReference type="Proteomes" id="UP000005220"/>
    </source>
</evidence>
<accession>H2AW50</accession>
<keyword evidence="1" id="KW-0472">Membrane</keyword>
<dbReference type="AlphaFoldDB" id="H2AW50"/>
<keyword evidence="1" id="KW-1133">Transmembrane helix</keyword>
<feature type="transmembrane region" description="Helical" evidence="1">
    <location>
        <begin position="251"/>
        <end position="272"/>
    </location>
</feature>
<keyword evidence="1" id="KW-0812">Transmembrane</keyword>
<dbReference type="GeneID" id="13884047"/>
<evidence type="ECO:0000313" key="2">
    <source>
        <dbReference type="EMBL" id="CCF58600.1"/>
    </source>
</evidence>
<proteinExistence type="predicted"/>
<keyword evidence="3" id="KW-1185">Reference proteome</keyword>
<dbReference type="Proteomes" id="UP000005220">
    <property type="component" value="Chromosome 5"/>
</dbReference>
<dbReference type="Pfam" id="PF17241">
    <property type="entry name" value="Retrotran_gag_4"/>
    <property type="match status" value="1"/>
</dbReference>
<dbReference type="KEGG" id="kaf:KAFR_0E04495"/>
<reference evidence="2 3" key="1">
    <citation type="journal article" date="2011" name="Proc. Natl. Acad. Sci. U.S.A.">
        <title>Evolutionary erosion of yeast sex chromosomes by mating-type switching accidents.</title>
        <authorList>
            <person name="Gordon J.L."/>
            <person name="Armisen D."/>
            <person name="Proux-Wera E."/>
            <person name="Oheigeartaigh S.S."/>
            <person name="Byrne K.P."/>
            <person name="Wolfe K.H."/>
        </authorList>
    </citation>
    <scope>NUCLEOTIDE SEQUENCE [LARGE SCALE GENOMIC DNA]</scope>
    <source>
        <strain evidence="3">ATCC 22294 / BCRC 22015 / CBS 2517 / CECT 1963 / NBRC 1671 / NRRL Y-8276</strain>
    </source>
</reference>